<accession>A0ABV3D3U5</accession>
<dbReference type="RefSeq" id="WP_359214242.1">
    <property type="nucleotide sequence ID" value="NZ_JBEZAM010000058.1"/>
</dbReference>
<dbReference type="InterPro" id="IPR006311">
    <property type="entry name" value="TAT_signal"/>
</dbReference>
<proteinExistence type="predicted"/>
<evidence type="ECO:0000313" key="3">
    <source>
        <dbReference type="Proteomes" id="UP001551210"/>
    </source>
</evidence>
<sequence>MAIHPLRRRFAAVGTVLGLGVALPFAVGITPAYAQAQLGITKTHSGDFARGGQGVFTIAVSNPGDEPTGPAGTRMTDTFPAGLTGTSIAITQNTTGSGVGCFLNDPRTRLECETTGPIDPGGSYTVEVTMSVAQDAPCTVTNTATVIDIQGGLSASASDTVNIPGPNCNGGNGNGNGGNGNGTSILPISLSGLIPMFNNINTNNNINSPGASNTNNQNFRVNTP</sequence>
<dbReference type="PROSITE" id="PS51318">
    <property type="entry name" value="TAT"/>
    <property type="match status" value="1"/>
</dbReference>
<dbReference type="EMBL" id="JBEZAM010000058">
    <property type="protein sequence ID" value="MEU7297159.1"/>
    <property type="molecule type" value="Genomic_DNA"/>
</dbReference>
<evidence type="ECO:0008006" key="4">
    <source>
        <dbReference type="Google" id="ProtNLM"/>
    </source>
</evidence>
<feature type="compositionally biased region" description="Low complexity" evidence="1">
    <location>
        <begin position="205"/>
        <end position="216"/>
    </location>
</feature>
<gene>
    <name evidence="2" type="ORF">AB0A76_28845</name>
</gene>
<feature type="region of interest" description="Disordered" evidence="1">
    <location>
        <begin position="205"/>
        <end position="224"/>
    </location>
</feature>
<name>A0ABV3D3U5_STREX</name>
<evidence type="ECO:0000256" key="1">
    <source>
        <dbReference type="SAM" id="MobiDB-lite"/>
    </source>
</evidence>
<reference evidence="2 3" key="1">
    <citation type="submission" date="2024-06" db="EMBL/GenBank/DDBJ databases">
        <title>The Natural Products Discovery Center: Release of the First 8490 Sequenced Strains for Exploring Actinobacteria Biosynthetic Diversity.</title>
        <authorList>
            <person name="Kalkreuter E."/>
            <person name="Kautsar S.A."/>
            <person name="Yang D."/>
            <person name="Bader C.D."/>
            <person name="Teijaro C.N."/>
            <person name="Fluegel L."/>
            <person name="Davis C.M."/>
            <person name="Simpson J.R."/>
            <person name="Lauterbach L."/>
            <person name="Steele A.D."/>
            <person name="Gui C."/>
            <person name="Meng S."/>
            <person name="Li G."/>
            <person name="Viehrig K."/>
            <person name="Ye F."/>
            <person name="Su P."/>
            <person name="Kiefer A.F."/>
            <person name="Nichols A."/>
            <person name="Cepeda A.J."/>
            <person name="Yan W."/>
            <person name="Fan B."/>
            <person name="Jiang Y."/>
            <person name="Adhikari A."/>
            <person name="Zheng C.-J."/>
            <person name="Schuster L."/>
            <person name="Cowan T.M."/>
            <person name="Smanski M.J."/>
            <person name="Chevrette M.G."/>
            <person name="De Carvalho L.P.S."/>
            <person name="Shen B."/>
        </authorList>
    </citation>
    <scope>NUCLEOTIDE SEQUENCE [LARGE SCALE GENOMIC DNA]</scope>
    <source>
        <strain evidence="2 3">NPDC045705</strain>
    </source>
</reference>
<evidence type="ECO:0000313" key="2">
    <source>
        <dbReference type="EMBL" id="MEU7297159.1"/>
    </source>
</evidence>
<comment type="caution">
    <text evidence="2">The sequence shown here is derived from an EMBL/GenBank/DDBJ whole genome shotgun (WGS) entry which is preliminary data.</text>
</comment>
<keyword evidence="3" id="KW-1185">Reference proteome</keyword>
<protein>
    <recommendedName>
        <fullName evidence="4">DUF11 domain-containing protein</fullName>
    </recommendedName>
</protein>
<dbReference type="Proteomes" id="UP001551210">
    <property type="component" value="Unassembled WGS sequence"/>
</dbReference>
<organism evidence="2 3">
    <name type="scientific">Streptomyces exfoliatus</name>
    <name type="common">Streptomyces hydrogenans</name>
    <dbReference type="NCBI Taxonomy" id="1905"/>
    <lineage>
        <taxon>Bacteria</taxon>
        <taxon>Bacillati</taxon>
        <taxon>Actinomycetota</taxon>
        <taxon>Actinomycetes</taxon>
        <taxon>Kitasatosporales</taxon>
        <taxon>Streptomycetaceae</taxon>
        <taxon>Streptomyces</taxon>
    </lineage>
</organism>